<comment type="caution">
    <text evidence="12">The sequence shown here is derived from an EMBL/GenBank/DDBJ whole genome shotgun (WGS) entry which is preliminary data.</text>
</comment>
<keyword evidence="7" id="KW-0131">Cell cycle</keyword>
<evidence type="ECO:0000256" key="1">
    <source>
        <dbReference type="ARBA" id="ARBA00022598"/>
    </source>
</evidence>
<feature type="domain" description="Mur ligase C-terminal" evidence="10">
    <location>
        <begin position="275"/>
        <end position="383"/>
    </location>
</feature>
<evidence type="ECO:0000256" key="4">
    <source>
        <dbReference type="ARBA" id="ARBA00022840"/>
    </source>
</evidence>
<dbReference type="Gene3D" id="3.40.1190.10">
    <property type="entry name" value="Mur-like, catalytic domain"/>
    <property type="match status" value="1"/>
</dbReference>
<evidence type="ECO:0000256" key="2">
    <source>
        <dbReference type="ARBA" id="ARBA00022618"/>
    </source>
</evidence>
<dbReference type="GO" id="GO:0005524">
    <property type="term" value="F:ATP binding"/>
    <property type="evidence" value="ECO:0007669"/>
    <property type="project" value="UniProtKB-KW"/>
</dbReference>
<dbReference type="SUPFAM" id="SSF53623">
    <property type="entry name" value="MurD-like peptide ligases, catalytic domain"/>
    <property type="match status" value="1"/>
</dbReference>
<keyword evidence="3" id="KW-0547">Nucleotide-binding</keyword>
<dbReference type="Pfam" id="PF02875">
    <property type="entry name" value="Mur_ligase_C"/>
    <property type="match status" value="1"/>
</dbReference>
<dbReference type="InterPro" id="IPR000713">
    <property type="entry name" value="Mur_ligase_N"/>
</dbReference>
<dbReference type="SUPFAM" id="SSF53244">
    <property type="entry name" value="MurD-like peptide ligases, peptide-binding domain"/>
    <property type="match status" value="1"/>
</dbReference>
<keyword evidence="2" id="KW-0132">Cell division</keyword>
<dbReference type="InterPro" id="IPR036565">
    <property type="entry name" value="Mur-like_cat_sf"/>
</dbReference>
<evidence type="ECO:0000256" key="8">
    <source>
        <dbReference type="ARBA" id="ARBA00023316"/>
    </source>
</evidence>
<dbReference type="PANTHER" id="PTHR43445">
    <property type="entry name" value="UDP-N-ACETYLMURAMATE--L-ALANINE LIGASE-RELATED"/>
    <property type="match status" value="1"/>
</dbReference>
<proteinExistence type="predicted"/>
<evidence type="ECO:0000256" key="5">
    <source>
        <dbReference type="ARBA" id="ARBA00022960"/>
    </source>
</evidence>
<keyword evidence="8" id="KW-0961">Cell wall biogenesis/degradation</keyword>
<dbReference type="Gene3D" id="3.90.190.20">
    <property type="entry name" value="Mur ligase, C-terminal domain"/>
    <property type="match status" value="1"/>
</dbReference>
<dbReference type="InterPro" id="IPR050061">
    <property type="entry name" value="MurCDEF_pg_biosynth"/>
</dbReference>
<dbReference type="Pfam" id="PF08245">
    <property type="entry name" value="Mur_ligase_M"/>
    <property type="match status" value="1"/>
</dbReference>
<dbReference type="PATRIC" id="fig|1618657.3.peg.414"/>
<sequence>MNWLNKKIHCVGIKGSGLSGLAILLKNEGAIISGSDTEEAFPSEDELKKNGIEIEIFSEKNITEDIDLVIYSGAWKDHFEMENARRLGIEELSYGEALGEFAKGKKTIVITGTHGKTTTTALLGQIFEAGGLDPCVLTGDMVKAWESSVRLPTGQAGGGKGDYFIVEGDEYQEKFKYFSPVGIIIPSLDYDHPDYFKDKESYQKAFTDWIRANSQAIVVTEPEEDDEKIFSKARFIFPGANYKRNALLAIRLSRIFGLDDASIISGINNFKGVRRRLDYYSLASGDLIIIYDYAHHPAEIRSTLKALRGQYPEHKIVAIFQPHTYTRTKVFLGDFARAFSDAQEVYFEEIYASAREKNESIKIEDLINLAKEYHQNAFNFSDFDAKKFFGKLLFVFMGAGDIWRAAEKLSKSLVKR</sequence>
<dbReference type="EMBL" id="LCJM01000038">
    <property type="protein sequence ID" value="KKT77574.1"/>
    <property type="molecule type" value="Genomic_DNA"/>
</dbReference>
<dbReference type="SUPFAM" id="SSF51984">
    <property type="entry name" value="MurCD N-terminal domain"/>
    <property type="match status" value="1"/>
</dbReference>
<dbReference type="Pfam" id="PF01225">
    <property type="entry name" value="Mur_ligase"/>
    <property type="match status" value="1"/>
</dbReference>
<evidence type="ECO:0000259" key="10">
    <source>
        <dbReference type="Pfam" id="PF02875"/>
    </source>
</evidence>
<evidence type="ECO:0000256" key="7">
    <source>
        <dbReference type="ARBA" id="ARBA00023306"/>
    </source>
</evidence>
<dbReference type="GO" id="GO:0016881">
    <property type="term" value="F:acid-amino acid ligase activity"/>
    <property type="evidence" value="ECO:0007669"/>
    <property type="project" value="InterPro"/>
</dbReference>
<evidence type="ECO:0000259" key="9">
    <source>
        <dbReference type="Pfam" id="PF01225"/>
    </source>
</evidence>
<name>A0A0G1N063_9BACT</name>
<dbReference type="Gene3D" id="3.40.50.720">
    <property type="entry name" value="NAD(P)-binding Rossmann-like Domain"/>
    <property type="match status" value="1"/>
</dbReference>
<gene>
    <name evidence="12" type="ORF">UW74_C0038G0005</name>
</gene>
<keyword evidence="6" id="KW-0573">Peptidoglycan synthesis</keyword>
<dbReference type="GO" id="GO:0008360">
    <property type="term" value="P:regulation of cell shape"/>
    <property type="evidence" value="ECO:0007669"/>
    <property type="project" value="UniProtKB-KW"/>
</dbReference>
<evidence type="ECO:0000256" key="6">
    <source>
        <dbReference type="ARBA" id="ARBA00022984"/>
    </source>
</evidence>
<keyword evidence="4" id="KW-0067">ATP-binding</keyword>
<feature type="domain" description="Mur ligase central" evidence="11">
    <location>
        <begin position="110"/>
        <end position="214"/>
    </location>
</feature>
<evidence type="ECO:0000313" key="13">
    <source>
        <dbReference type="Proteomes" id="UP000034889"/>
    </source>
</evidence>
<evidence type="ECO:0000259" key="11">
    <source>
        <dbReference type="Pfam" id="PF08245"/>
    </source>
</evidence>
<organism evidence="12 13">
    <name type="scientific">Candidatus Giovannonibacteria bacterium GW2011_GWC2_44_8</name>
    <dbReference type="NCBI Taxonomy" id="1618657"/>
    <lineage>
        <taxon>Bacteria</taxon>
        <taxon>Candidatus Giovannoniibacteriota</taxon>
    </lineage>
</organism>
<keyword evidence="5" id="KW-0133">Cell shape</keyword>
<keyword evidence="1 12" id="KW-0436">Ligase</keyword>
<dbReference type="Proteomes" id="UP000034889">
    <property type="component" value="Unassembled WGS sequence"/>
</dbReference>
<dbReference type="GO" id="GO:0071555">
    <property type="term" value="P:cell wall organization"/>
    <property type="evidence" value="ECO:0007669"/>
    <property type="project" value="UniProtKB-KW"/>
</dbReference>
<dbReference type="InterPro" id="IPR013221">
    <property type="entry name" value="Mur_ligase_cen"/>
</dbReference>
<dbReference type="PANTHER" id="PTHR43445:SF3">
    <property type="entry name" value="UDP-N-ACETYLMURAMATE--L-ALANINE LIGASE"/>
    <property type="match status" value="1"/>
</dbReference>
<evidence type="ECO:0000313" key="12">
    <source>
        <dbReference type="EMBL" id="KKT77574.1"/>
    </source>
</evidence>
<dbReference type="InterPro" id="IPR036615">
    <property type="entry name" value="Mur_ligase_C_dom_sf"/>
</dbReference>
<dbReference type="GO" id="GO:0009252">
    <property type="term" value="P:peptidoglycan biosynthetic process"/>
    <property type="evidence" value="ECO:0007669"/>
    <property type="project" value="UniProtKB-KW"/>
</dbReference>
<evidence type="ECO:0000256" key="3">
    <source>
        <dbReference type="ARBA" id="ARBA00022741"/>
    </source>
</evidence>
<protein>
    <submittedName>
        <fullName evidence="12">UDP-N-acetylmuramate-L-alanine ligase</fullName>
    </submittedName>
</protein>
<feature type="domain" description="Mur ligase N-terminal catalytic" evidence="9">
    <location>
        <begin position="7"/>
        <end position="105"/>
    </location>
</feature>
<accession>A0A0G1N063</accession>
<dbReference type="InterPro" id="IPR004101">
    <property type="entry name" value="Mur_ligase_C"/>
</dbReference>
<reference evidence="12 13" key="1">
    <citation type="journal article" date="2015" name="Nature">
        <title>rRNA introns, odd ribosomes, and small enigmatic genomes across a large radiation of phyla.</title>
        <authorList>
            <person name="Brown C.T."/>
            <person name="Hug L.A."/>
            <person name="Thomas B.C."/>
            <person name="Sharon I."/>
            <person name="Castelle C.J."/>
            <person name="Singh A."/>
            <person name="Wilkins M.J."/>
            <person name="Williams K.H."/>
            <person name="Banfield J.F."/>
        </authorList>
    </citation>
    <scope>NUCLEOTIDE SEQUENCE [LARGE SCALE GENOMIC DNA]</scope>
</reference>
<dbReference type="AlphaFoldDB" id="A0A0G1N063"/>
<dbReference type="GO" id="GO:0051301">
    <property type="term" value="P:cell division"/>
    <property type="evidence" value="ECO:0007669"/>
    <property type="project" value="UniProtKB-KW"/>
</dbReference>